<dbReference type="Proteomes" id="UP001203297">
    <property type="component" value="Unassembled WGS sequence"/>
</dbReference>
<protein>
    <submittedName>
        <fullName evidence="2">Uncharacterized protein</fullName>
    </submittedName>
</protein>
<accession>A0AAD4QKT8</accession>
<keyword evidence="3" id="KW-1185">Reference proteome</keyword>
<dbReference type="EMBL" id="WTXG01000066">
    <property type="protein sequence ID" value="KAI0294874.1"/>
    <property type="molecule type" value="Genomic_DNA"/>
</dbReference>
<dbReference type="AlphaFoldDB" id="A0AAD4QKT8"/>
<proteinExistence type="predicted"/>
<organism evidence="2 3">
    <name type="scientific">Multifurca ochricompacta</name>
    <dbReference type="NCBI Taxonomy" id="376703"/>
    <lineage>
        <taxon>Eukaryota</taxon>
        <taxon>Fungi</taxon>
        <taxon>Dikarya</taxon>
        <taxon>Basidiomycota</taxon>
        <taxon>Agaricomycotina</taxon>
        <taxon>Agaricomycetes</taxon>
        <taxon>Russulales</taxon>
        <taxon>Russulaceae</taxon>
        <taxon>Multifurca</taxon>
    </lineage>
</organism>
<reference evidence="2" key="1">
    <citation type="journal article" date="2022" name="New Phytol.">
        <title>Evolutionary transition to the ectomycorrhizal habit in the genomes of a hyperdiverse lineage of mushroom-forming fungi.</title>
        <authorList>
            <person name="Looney B."/>
            <person name="Miyauchi S."/>
            <person name="Morin E."/>
            <person name="Drula E."/>
            <person name="Courty P.E."/>
            <person name="Kohler A."/>
            <person name="Kuo A."/>
            <person name="LaButti K."/>
            <person name="Pangilinan J."/>
            <person name="Lipzen A."/>
            <person name="Riley R."/>
            <person name="Andreopoulos W."/>
            <person name="He G."/>
            <person name="Johnson J."/>
            <person name="Nolan M."/>
            <person name="Tritt A."/>
            <person name="Barry K.W."/>
            <person name="Grigoriev I.V."/>
            <person name="Nagy L.G."/>
            <person name="Hibbett D."/>
            <person name="Henrissat B."/>
            <person name="Matheny P.B."/>
            <person name="Labbe J."/>
            <person name="Martin F.M."/>
        </authorList>
    </citation>
    <scope>NUCLEOTIDE SEQUENCE</scope>
    <source>
        <strain evidence="2">BPL690</strain>
    </source>
</reference>
<evidence type="ECO:0000313" key="2">
    <source>
        <dbReference type="EMBL" id="KAI0294874.1"/>
    </source>
</evidence>
<name>A0AAD4QKT8_9AGAM</name>
<feature type="compositionally biased region" description="Polar residues" evidence="1">
    <location>
        <begin position="78"/>
        <end position="95"/>
    </location>
</feature>
<sequence>MGVETQHWSSERSRSQDSARFKALAYRRPSDSSSAVTSTSASFLSSTPDGVSPSDPSPVLPLTPHTSAPLPREPHDLLTSSSLKELPGNNRTAMLSHTYMDPSRLPPPFGYDRDKYQTYGHRLGGAESFPLDMLHKTEPSPTLHEPVEFWDKYGANHSSSHPVRPW</sequence>
<evidence type="ECO:0000313" key="3">
    <source>
        <dbReference type="Proteomes" id="UP001203297"/>
    </source>
</evidence>
<feature type="region of interest" description="Disordered" evidence="1">
    <location>
        <begin position="1"/>
        <end position="106"/>
    </location>
</feature>
<gene>
    <name evidence="2" type="ORF">B0F90DRAFT_1218485</name>
</gene>
<feature type="compositionally biased region" description="Basic and acidic residues" evidence="1">
    <location>
        <begin position="9"/>
        <end position="20"/>
    </location>
</feature>
<comment type="caution">
    <text evidence="2">The sequence shown here is derived from an EMBL/GenBank/DDBJ whole genome shotgun (WGS) entry which is preliminary data.</text>
</comment>
<evidence type="ECO:0000256" key="1">
    <source>
        <dbReference type="SAM" id="MobiDB-lite"/>
    </source>
</evidence>
<feature type="compositionally biased region" description="Low complexity" evidence="1">
    <location>
        <begin position="31"/>
        <end position="54"/>
    </location>
</feature>